<dbReference type="EMBL" id="MDGQ01000005">
    <property type="protein sequence ID" value="OEK05034.1"/>
    <property type="molecule type" value="Genomic_DNA"/>
</dbReference>
<comment type="caution">
    <text evidence="1">The sequence shown here is derived from an EMBL/GenBank/DDBJ whole genome shotgun (WGS) entry which is preliminary data.</text>
</comment>
<dbReference type="AlphaFoldDB" id="A0A1E5T0Y6"/>
<proteinExistence type="predicted"/>
<organism evidence="1 2">
    <name type="scientific">Roseivirga misakiensis</name>
    <dbReference type="NCBI Taxonomy" id="1563681"/>
    <lineage>
        <taxon>Bacteria</taxon>
        <taxon>Pseudomonadati</taxon>
        <taxon>Bacteroidota</taxon>
        <taxon>Cytophagia</taxon>
        <taxon>Cytophagales</taxon>
        <taxon>Roseivirgaceae</taxon>
        <taxon>Roseivirga</taxon>
    </lineage>
</organism>
<gene>
    <name evidence="1" type="ORF">BFP71_16575</name>
</gene>
<protein>
    <submittedName>
        <fullName evidence="1">Uncharacterized protein</fullName>
    </submittedName>
</protein>
<name>A0A1E5T0Y6_9BACT</name>
<evidence type="ECO:0000313" key="2">
    <source>
        <dbReference type="Proteomes" id="UP000095552"/>
    </source>
</evidence>
<evidence type="ECO:0000313" key="1">
    <source>
        <dbReference type="EMBL" id="OEK05034.1"/>
    </source>
</evidence>
<keyword evidence="2" id="KW-1185">Reference proteome</keyword>
<reference evidence="1 2" key="1">
    <citation type="submission" date="2016-08" db="EMBL/GenBank/DDBJ databases">
        <title>Draft genome of Fabibacter sp. strain SK-8.</title>
        <authorList>
            <person name="Wong S.-K."/>
            <person name="Hamasaki K."/>
            <person name="Yoshizawa S."/>
        </authorList>
    </citation>
    <scope>NUCLEOTIDE SEQUENCE [LARGE SCALE GENOMIC DNA]</scope>
    <source>
        <strain evidence="1 2">SK-8</strain>
    </source>
</reference>
<dbReference type="STRING" id="1563681.BFP71_16575"/>
<dbReference type="Proteomes" id="UP000095552">
    <property type="component" value="Unassembled WGS sequence"/>
</dbReference>
<accession>A0A1E5T0Y6</accession>
<sequence length="866" mass="98980">MKKGLIFFVIVIIAGTIIYFNPFQKTSTDDIRLILPETSLFTLQFENTKKVSELITSQPWFEAVEQIPLISDLNKSIQSLDSLNEVGQLKSRLSQLPAWISMHTTSSVELTPLFIMKSEGFDWQLSSIQELGEKLFREPLTLSNQEFDGKEIAVLKSSELSFAVLIEGPYLVISENTILIEDVIRAMQGEESRLLKEGDVLKKSDILLIINSARLDELASVFVEGNDFSFSRTRMSGNVIVDLDIKDNELTFRGSEYNQSGLASNPSDVFGKNLIPLTSSSFSWRPNQVKLSELVNYFQNGFCTITIGRAQAQEQVYLMPVNDTTEVSNALRNMAQGLLAPSDSTVYKEKYISSEIGYINDEKFLRDMVEGLNNDAKAPFYTLFQNFLILSSNLDALKTVLDDFENESTWGRSIERRRILDDMIQETDLTYVQDFEYATDQIRRSLKPKWKQFFAENPEVLDVLNLFKVQLNLTGKSMLVAGNLSFRENFKSPIATDVKALEQQNILANVFTDKEIITKPYIVRNHNNSSLEIIFQDDANNLYLTNKQGEILWKKRIEGGINGKVHQVDYYKNRKLQYLFFTDTLIHLVDRNGDNVDGFPQKAIVSRPFVGSSVIDYANNKDYRFLAVDRRGDISLFDKQGELLEGWNPNTIGSPLLETPFHIRIRGRDCFVAVETSGRIHLINRKATPYDGFPIKVNGRFSGDIVIERGANFNQTFISLMTEEGEFIKSNFSGEIIQQKQFVRPSVNTVFTLVDDALETDFRVVRNDGRVLTFFDSELNETFSVDYPNSRNISVDFYNFRNGKEVFAIRDNDARIMRMVNRNGEFLTPIIPSNGEISMLFYQNRLEYEVFVNFANQMNIYAVKPL</sequence>